<protein>
    <recommendedName>
        <fullName evidence="1">Reverse transcriptase domain-containing protein</fullName>
    </recommendedName>
</protein>
<dbReference type="AlphaFoldDB" id="A0AAF0QUY9"/>
<feature type="domain" description="Reverse transcriptase" evidence="1">
    <location>
        <begin position="334"/>
        <end position="566"/>
    </location>
</feature>
<gene>
    <name evidence="2" type="ORF">MTR67_024222</name>
</gene>
<dbReference type="Gene3D" id="3.60.10.10">
    <property type="entry name" value="Endonuclease/exonuclease/phosphatase"/>
    <property type="match status" value="1"/>
</dbReference>
<dbReference type="SUPFAM" id="SSF56219">
    <property type="entry name" value="DNase I-like"/>
    <property type="match status" value="1"/>
</dbReference>
<dbReference type="PROSITE" id="PS50878">
    <property type="entry name" value="RT_POL"/>
    <property type="match status" value="1"/>
</dbReference>
<name>A0AAF0QUY9_SOLVR</name>
<dbReference type="Proteomes" id="UP001234989">
    <property type="component" value="Chromosome 5"/>
</dbReference>
<dbReference type="Pfam" id="PF00078">
    <property type="entry name" value="RVT_1"/>
    <property type="match status" value="2"/>
</dbReference>
<dbReference type="CDD" id="cd01650">
    <property type="entry name" value="RT_nLTR_like"/>
    <property type="match status" value="1"/>
</dbReference>
<dbReference type="EMBL" id="CP133616">
    <property type="protein sequence ID" value="WMV30837.1"/>
    <property type="molecule type" value="Genomic_DNA"/>
</dbReference>
<proteinExistence type="predicted"/>
<evidence type="ECO:0000313" key="3">
    <source>
        <dbReference type="Proteomes" id="UP001234989"/>
    </source>
</evidence>
<keyword evidence="3" id="KW-1185">Reference proteome</keyword>
<dbReference type="PANTHER" id="PTHR33116">
    <property type="entry name" value="REVERSE TRANSCRIPTASE ZINC-BINDING DOMAIN-CONTAINING PROTEIN-RELATED-RELATED"/>
    <property type="match status" value="1"/>
</dbReference>
<dbReference type="SUPFAM" id="SSF56672">
    <property type="entry name" value="DNA/RNA polymerases"/>
    <property type="match status" value="1"/>
</dbReference>
<evidence type="ECO:0000259" key="1">
    <source>
        <dbReference type="PROSITE" id="PS50878"/>
    </source>
</evidence>
<dbReference type="InterPro" id="IPR000477">
    <property type="entry name" value="RT_dom"/>
</dbReference>
<sequence length="616" mass="70736">MWPDCGVWVQYPGGLEQRKTLWSTLNDLTCNIHLPWIINGDFNAMLHPQDRLFGAPVTPAEIKDFAKCGSDRVCCRLDKALGNDLWMMKWGHIYVEYDCPLFSDHSPLLITIKIPIWKPKIPFRFFNVWAEHAEFVDLVTESWTENTSVDNMKNIWMELKKLRVGLKNLNKKEFMGIRHTIEKTRSDLQVLQEINAVQYSDQRMDQEREMLVQLEKWSLIEESGMRQKSRIHWMKLGDHNTQYFSSVVKERGHKKQIYELQSLCRQKITHPTEIKTEIINFDKGLMGSSAHKLPAIDRTIMRCGPQLTHEQQLALCDEKSWPIIKHDIVQAVQDFFSTGKLYRAINCTVVTLVPKLECPSTVKDFRPIACCTVMYKIIAKILAAMLQKVIGSIICNAQAGFIPGRQLADNVILAHELVKGYARKHITPRSMIKIDLKKAYDSVEWLRQGDPMSPFLFAISMEYLSRELNTLTKSPNFAHHPRCAKLGITHLSFADDLLLSAKGDLPSVTAIQQVFNRFFASSGLQANLDKSSVYFGGVSLAVKDQSLSQLEFTQDEMPFRYLGVPLSTKKMSLLQWHPLVDKMVARISSWTAKHLSYAGRMQLVQTVLFDIQAFWL</sequence>
<organism evidence="2 3">
    <name type="scientific">Solanum verrucosum</name>
    <dbReference type="NCBI Taxonomy" id="315347"/>
    <lineage>
        <taxon>Eukaryota</taxon>
        <taxon>Viridiplantae</taxon>
        <taxon>Streptophyta</taxon>
        <taxon>Embryophyta</taxon>
        <taxon>Tracheophyta</taxon>
        <taxon>Spermatophyta</taxon>
        <taxon>Magnoliopsida</taxon>
        <taxon>eudicotyledons</taxon>
        <taxon>Gunneridae</taxon>
        <taxon>Pentapetalae</taxon>
        <taxon>asterids</taxon>
        <taxon>lamiids</taxon>
        <taxon>Solanales</taxon>
        <taxon>Solanaceae</taxon>
        <taxon>Solanoideae</taxon>
        <taxon>Solaneae</taxon>
        <taxon>Solanum</taxon>
    </lineage>
</organism>
<evidence type="ECO:0000313" key="2">
    <source>
        <dbReference type="EMBL" id="WMV30837.1"/>
    </source>
</evidence>
<accession>A0AAF0QUY9</accession>
<dbReference type="InterPro" id="IPR036691">
    <property type="entry name" value="Endo/exonu/phosph_ase_sf"/>
</dbReference>
<dbReference type="PANTHER" id="PTHR33116:SF66">
    <property type="entry name" value="REVERSE TRANSCRIPTASE ZINC-BINDING DOMAIN-CONTAINING PROTEIN"/>
    <property type="match status" value="1"/>
</dbReference>
<reference evidence="2" key="1">
    <citation type="submission" date="2023-08" db="EMBL/GenBank/DDBJ databases">
        <title>A de novo genome assembly of Solanum verrucosum Schlechtendal, a Mexican diploid species geographically isolated from the other diploid A-genome species in potato relatives.</title>
        <authorList>
            <person name="Hosaka K."/>
        </authorList>
    </citation>
    <scope>NUCLEOTIDE SEQUENCE</scope>
    <source>
        <tissue evidence="2">Young leaves</tissue>
    </source>
</reference>
<dbReference type="InterPro" id="IPR043502">
    <property type="entry name" value="DNA/RNA_pol_sf"/>
</dbReference>